<sequence>MGHSTACPLIDSRVYEYVTPHQHAAFRQFKQAQRGNPRGRENKRKEASSAQGGKKGKDYADLPSEGLLINCIGIVLVLFATLVIYIVTESRFKRHSRPEDEILLTGNME</sequence>
<proteinExistence type="predicted"/>
<protein>
    <recommendedName>
        <fullName evidence="5">Triple QxxK/R motif-containing protein</fullName>
    </recommendedName>
</protein>
<organism evidence="3 4">
    <name type="scientific">Timema podura</name>
    <name type="common">Walking stick</name>
    <dbReference type="NCBI Taxonomy" id="61482"/>
    <lineage>
        <taxon>Eukaryota</taxon>
        <taxon>Metazoa</taxon>
        <taxon>Ecdysozoa</taxon>
        <taxon>Arthropoda</taxon>
        <taxon>Hexapoda</taxon>
        <taxon>Insecta</taxon>
        <taxon>Pterygota</taxon>
        <taxon>Neoptera</taxon>
        <taxon>Polyneoptera</taxon>
        <taxon>Phasmatodea</taxon>
        <taxon>Timematodea</taxon>
        <taxon>Timematoidea</taxon>
        <taxon>Timematidae</taxon>
        <taxon>Timema</taxon>
    </lineage>
</organism>
<dbReference type="Proteomes" id="UP001153148">
    <property type="component" value="Unassembled WGS sequence"/>
</dbReference>
<keyword evidence="2" id="KW-0812">Transmembrane</keyword>
<evidence type="ECO:0000313" key="4">
    <source>
        <dbReference type="Proteomes" id="UP001153148"/>
    </source>
</evidence>
<keyword evidence="4" id="KW-1185">Reference proteome</keyword>
<comment type="caution">
    <text evidence="3">The sequence shown here is derived from an EMBL/GenBank/DDBJ whole genome shotgun (WGS) entry which is preliminary data.</text>
</comment>
<evidence type="ECO:0008006" key="5">
    <source>
        <dbReference type="Google" id="ProtNLM"/>
    </source>
</evidence>
<accession>A0ABN7NPP6</accession>
<feature type="transmembrane region" description="Helical" evidence="2">
    <location>
        <begin position="67"/>
        <end position="87"/>
    </location>
</feature>
<keyword evidence="2" id="KW-0472">Membrane</keyword>
<evidence type="ECO:0000313" key="3">
    <source>
        <dbReference type="EMBL" id="CAG2055010.1"/>
    </source>
</evidence>
<dbReference type="EMBL" id="CAJPIN010001975">
    <property type="protein sequence ID" value="CAG2055010.1"/>
    <property type="molecule type" value="Genomic_DNA"/>
</dbReference>
<feature type="compositionally biased region" description="Basic and acidic residues" evidence="1">
    <location>
        <begin position="38"/>
        <end position="47"/>
    </location>
</feature>
<evidence type="ECO:0000256" key="1">
    <source>
        <dbReference type="SAM" id="MobiDB-lite"/>
    </source>
</evidence>
<name>A0ABN7NPP6_TIMPD</name>
<gene>
    <name evidence="3" type="ORF">TPAB3V08_LOCUS2024</name>
</gene>
<dbReference type="Gene3D" id="1.20.120.1770">
    <property type="match status" value="1"/>
</dbReference>
<keyword evidence="2" id="KW-1133">Transmembrane helix</keyword>
<evidence type="ECO:0000256" key="2">
    <source>
        <dbReference type="SAM" id="Phobius"/>
    </source>
</evidence>
<feature type="region of interest" description="Disordered" evidence="1">
    <location>
        <begin position="26"/>
        <end position="61"/>
    </location>
</feature>
<reference evidence="3" key="1">
    <citation type="submission" date="2021-03" db="EMBL/GenBank/DDBJ databases">
        <authorList>
            <person name="Tran Van P."/>
        </authorList>
    </citation>
    <scope>NUCLEOTIDE SEQUENCE</scope>
</reference>